<evidence type="ECO:0000313" key="10">
    <source>
        <dbReference type="Proteomes" id="UP000024329"/>
    </source>
</evidence>
<comment type="catalytic activity">
    <reaction evidence="5">
        <text>N,N-dimethyl-1,4-phenylenediamine + anthranilate + 2 NAD(+) = 2-(4-dimethylaminophenyl)diazenylbenzoate + 2 NADH + 2 H(+)</text>
        <dbReference type="Rhea" id="RHEA:55872"/>
        <dbReference type="ChEBI" id="CHEBI:15378"/>
        <dbReference type="ChEBI" id="CHEBI:15783"/>
        <dbReference type="ChEBI" id="CHEBI:16567"/>
        <dbReference type="ChEBI" id="CHEBI:57540"/>
        <dbReference type="ChEBI" id="CHEBI:57945"/>
        <dbReference type="ChEBI" id="CHEBI:71579"/>
        <dbReference type="EC" id="1.7.1.17"/>
    </reaction>
    <physiologicalReaction direction="right-to-left" evidence="5">
        <dbReference type="Rhea" id="RHEA:55874"/>
    </physiologicalReaction>
</comment>
<dbReference type="HAMAP" id="MF_01216">
    <property type="entry name" value="Azoreductase_type1"/>
    <property type="match status" value="1"/>
</dbReference>
<evidence type="ECO:0000256" key="1">
    <source>
        <dbReference type="ARBA" id="ARBA00022630"/>
    </source>
</evidence>
<keyword evidence="1 6" id="KW-0285">Flavoprotein</keyword>
<dbReference type="InterPro" id="IPR050104">
    <property type="entry name" value="FMN-dep_NADH:Q_OxRdtase_AzoR1"/>
</dbReference>
<evidence type="ECO:0000313" key="11">
    <source>
        <dbReference type="Proteomes" id="UP000094626"/>
    </source>
</evidence>
<name>A0A031JVA8_9SPHN</name>
<comment type="similarity">
    <text evidence="6">Belongs to the azoreductase type 1 family.</text>
</comment>
<dbReference type="SUPFAM" id="SSF52218">
    <property type="entry name" value="Flavoproteins"/>
    <property type="match status" value="1"/>
</dbReference>
<evidence type="ECO:0000256" key="2">
    <source>
        <dbReference type="ARBA" id="ARBA00022643"/>
    </source>
</evidence>
<dbReference type="PANTHER" id="PTHR43741">
    <property type="entry name" value="FMN-DEPENDENT NADH-AZOREDUCTASE 1"/>
    <property type="match status" value="1"/>
</dbReference>
<gene>
    <name evidence="6 9" type="primary">azoR</name>
    <name evidence="8" type="ORF">BES08_11590</name>
    <name evidence="9" type="ORF">BV97_03167</name>
</gene>
<dbReference type="GO" id="GO:0009055">
    <property type="term" value="F:electron transfer activity"/>
    <property type="evidence" value="ECO:0007669"/>
    <property type="project" value="UniProtKB-UniRule"/>
</dbReference>
<dbReference type="GO" id="GO:0016655">
    <property type="term" value="F:oxidoreductase activity, acting on NAD(P)H, quinone or similar compound as acceptor"/>
    <property type="evidence" value="ECO:0007669"/>
    <property type="project" value="InterPro"/>
</dbReference>
<evidence type="ECO:0000256" key="4">
    <source>
        <dbReference type="ARBA" id="ARBA00023027"/>
    </source>
</evidence>
<evidence type="ECO:0000313" key="9">
    <source>
        <dbReference type="EMBL" id="EZP80748.1"/>
    </source>
</evidence>
<proteinExistence type="inferred from homology"/>
<keyword evidence="11" id="KW-1185">Reference proteome</keyword>
<protein>
    <recommendedName>
        <fullName evidence="6">FMN dependent NADH:quinone oxidoreductase</fullName>
        <ecNumber evidence="6">1.6.5.-</ecNumber>
    </recommendedName>
    <alternativeName>
        <fullName evidence="6">Azo-dye reductase</fullName>
    </alternativeName>
    <alternativeName>
        <fullName evidence="6">FMN-dependent NADH-azo compound oxidoreductase</fullName>
    </alternativeName>
    <alternativeName>
        <fullName evidence="6">FMN-dependent NADH-azoreductase</fullName>
        <ecNumber evidence="6">1.7.1.17</ecNumber>
    </alternativeName>
</protein>
<dbReference type="PATRIC" id="fig|158500.4.peg.3231"/>
<evidence type="ECO:0000313" key="8">
    <source>
        <dbReference type="EMBL" id="AOR77322.1"/>
    </source>
</evidence>
<evidence type="ECO:0000256" key="5">
    <source>
        <dbReference type="ARBA" id="ARBA00048542"/>
    </source>
</evidence>
<dbReference type="KEGG" id="nre:BES08_11590"/>
<dbReference type="InterPro" id="IPR023048">
    <property type="entry name" value="NADH:quinone_OxRdtase_FMN_depd"/>
</dbReference>
<sequence>MKLLHLDSSILGDNSASRAISAAIVSSLTKADPSLEVTYRDLAAEPLAHLTLDVLGNPEGTPELAQFLDADVVVIGAGFYNFSIPSQLKAWIDRIAIAGKTFRYTAEGPVGLAGDKKVYVALARGGYYGEGQPAAAFEHAESYLRAVLGFIGVTEPTFVLAEGIAIDADTRAKSVAAAIEEAGSLAVAA</sequence>
<dbReference type="Proteomes" id="UP000024329">
    <property type="component" value="Unassembled WGS sequence"/>
</dbReference>
<dbReference type="EMBL" id="JFYZ01000015">
    <property type="protein sequence ID" value="EZP80748.1"/>
    <property type="molecule type" value="Genomic_DNA"/>
</dbReference>
<dbReference type="EC" id="1.7.1.17" evidence="6"/>
<feature type="binding site" evidence="6">
    <location>
        <position position="9"/>
    </location>
    <ligand>
        <name>FMN</name>
        <dbReference type="ChEBI" id="CHEBI:58210"/>
    </ligand>
</feature>
<dbReference type="AlphaFoldDB" id="A0A031JVA8"/>
<evidence type="ECO:0000259" key="7">
    <source>
        <dbReference type="Pfam" id="PF02525"/>
    </source>
</evidence>
<feature type="domain" description="Flavodoxin-like fold" evidence="7">
    <location>
        <begin position="1"/>
        <end position="183"/>
    </location>
</feature>
<dbReference type="PANTHER" id="PTHR43741:SF4">
    <property type="entry name" value="FMN-DEPENDENT NADH:QUINONE OXIDOREDUCTASE"/>
    <property type="match status" value="1"/>
</dbReference>
<dbReference type="EMBL" id="CP017075">
    <property type="protein sequence ID" value="AOR77322.1"/>
    <property type="molecule type" value="Genomic_DNA"/>
</dbReference>
<accession>A0A031JVA8</accession>
<comment type="caution">
    <text evidence="6">Lacks conserved residue(s) required for the propagation of feature annotation.</text>
</comment>
<comment type="function">
    <text evidence="6">Quinone reductase that provides resistance to thiol-specific stress caused by electrophilic quinones.</text>
</comment>
<dbReference type="EC" id="1.6.5.-" evidence="6"/>
<comment type="function">
    <text evidence="6">Also exhibits azoreductase activity. Catalyzes the reductive cleavage of the azo bond in aromatic azo compounds to the corresponding amines.</text>
</comment>
<dbReference type="GO" id="GO:0010181">
    <property type="term" value="F:FMN binding"/>
    <property type="evidence" value="ECO:0007669"/>
    <property type="project" value="UniProtKB-UniRule"/>
</dbReference>
<organism evidence="9 10">
    <name type="scientific">Novosphingobium resinovorum</name>
    <dbReference type="NCBI Taxonomy" id="158500"/>
    <lineage>
        <taxon>Bacteria</taxon>
        <taxon>Pseudomonadati</taxon>
        <taxon>Pseudomonadota</taxon>
        <taxon>Alphaproteobacteria</taxon>
        <taxon>Sphingomonadales</taxon>
        <taxon>Sphingomonadaceae</taxon>
        <taxon>Novosphingobium</taxon>
    </lineage>
</organism>
<keyword evidence="4 6" id="KW-0520">NAD</keyword>
<comment type="catalytic activity">
    <reaction evidence="6">
        <text>2 a quinone + NADH + H(+) = 2 a 1,4-benzosemiquinone + NAD(+)</text>
        <dbReference type="Rhea" id="RHEA:65952"/>
        <dbReference type="ChEBI" id="CHEBI:15378"/>
        <dbReference type="ChEBI" id="CHEBI:57540"/>
        <dbReference type="ChEBI" id="CHEBI:57945"/>
        <dbReference type="ChEBI" id="CHEBI:132124"/>
        <dbReference type="ChEBI" id="CHEBI:134225"/>
    </reaction>
</comment>
<dbReference type="InterPro" id="IPR003680">
    <property type="entry name" value="Flavodoxin_fold"/>
</dbReference>
<dbReference type="Gene3D" id="3.40.50.360">
    <property type="match status" value="1"/>
</dbReference>
<dbReference type="STRING" id="158500.BES08_11590"/>
<comment type="subunit">
    <text evidence="6">Homodimer.</text>
</comment>
<keyword evidence="2 6" id="KW-0288">FMN</keyword>
<dbReference type="InterPro" id="IPR029039">
    <property type="entry name" value="Flavoprotein-like_sf"/>
</dbReference>
<evidence type="ECO:0000256" key="3">
    <source>
        <dbReference type="ARBA" id="ARBA00023002"/>
    </source>
</evidence>
<evidence type="ECO:0000256" key="6">
    <source>
        <dbReference type="HAMAP-Rule" id="MF_01216"/>
    </source>
</evidence>
<dbReference type="RefSeq" id="WP_036526860.1">
    <property type="nucleotide sequence ID" value="NZ_CP017075.1"/>
</dbReference>
<dbReference type="GO" id="GO:0016652">
    <property type="term" value="F:oxidoreductase activity, acting on NAD(P)H as acceptor"/>
    <property type="evidence" value="ECO:0007669"/>
    <property type="project" value="UniProtKB-UniRule"/>
</dbReference>
<reference evidence="9 10" key="1">
    <citation type="submission" date="2014-03" db="EMBL/GenBank/DDBJ databases">
        <title>Whole genome sequence of Novosphingobium resinovorum KF1.</title>
        <authorList>
            <person name="Gan H.M."/>
            <person name="Gan H.Y."/>
            <person name="Chew T.H."/>
            <person name="Savka M.A."/>
        </authorList>
    </citation>
    <scope>NUCLEOTIDE SEQUENCE [LARGE SCALE GENOMIC DNA]</scope>
    <source>
        <strain evidence="9 10">KF1</strain>
    </source>
</reference>
<dbReference type="Pfam" id="PF02525">
    <property type="entry name" value="Flavodoxin_2"/>
    <property type="match status" value="1"/>
</dbReference>
<dbReference type="Proteomes" id="UP000094626">
    <property type="component" value="Chromosome"/>
</dbReference>
<comment type="cofactor">
    <cofactor evidence="6">
        <name>FMN</name>
        <dbReference type="ChEBI" id="CHEBI:58210"/>
    </cofactor>
    <text evidence="6">Binds 1 FMN per subunit.</text>
</comment>
<reference evidence="11" key="3">
    <citation type="journal article" date="2017" name="J. Biotechnol.">
        <title>Complete genome sequence of Novosphingobium resinovorum SA1, a versatile xenobiotic-degrading bacterium capable of utilizing sulfanilic acid.</title>
        <authorList>
            <person name="Hegedus B."/>
            <person name="Kos P.B."/>
            <person name="Balint B."/>
            <person name="Maroti G."/>
            <person name="Gan H.M."/>
            <person name="Perei K."/>
            <person name="Rakhely G."/>
        </authorList>
    </citation>
    <scope>NUCLEOTIDE SEQUENCE [LARGE SCALE GENOMIC DNA]</scope>
    <source>
        <strain evidence="11">SA1</strain>
    </source>
</reference>
<keyword evidence="3 6" id="KW-0560">Oxidoreductase</keyword>
<dbReference type="OrthoDB" id="9787136at2"/>
<reference evidence="8" key="2">
    <citation type="submission" date="2016-08" db="EMBL/GenBank/DDBJ databases">
        <authorList>
            <person name="Seilhamer J.J."/>
        </authorList>
    </citation>
    <scope>NUCLEOTIDE SEQUENCE [LARGE SCALE GENOMIC DNA]</scope>
    <source>
        <strain evidence="8">SA1</strain>
    </source>
</reference>
<dbReference type="eggNOG" id="COG1182">
    <property type="taxonomic scope" value="Bacteria"/>
</dbReference>
<feature type="binding site" evidence="6">
    <location>
        <begin position="15"/>
        <end position="17"/>
    </location>
    <ligand>
        <name>FMN</name>
        <dbReference type="ChEBI" id="CHEBI:58210"/>
    </ligand>
</feature>